<dbReference type="InterPro" id="IPR018389">
    <property type="entry name" value="DctP_fam"/>
</dbReference>
<keyword evidence="2" id="KW-0812">Transmembrane</keyword>
<proteinExistence type="predicted"/>
<name>B7AN75_9FIRM</name>
<dbReference type="GO" id="GO:0055085">
    <property type="term" value="P:transmembrane transport"/>
    <property type="evidence" value="ECO:0007669"/>
    <property type="project" value="InterPro"/>
</dbReference>
<evidence type="ECO:0000313" key="3">
    <source>
        <dbReference type="EMBL" id="EEC58786.1"/>
    </source>
</evidence>
<dbReference type="eggNOG" id="COG1638">
    <property type="taxonomic scope" value="Bacteria"/>
</dbReference>
<accession>B7AN75</accession>
<keyword evidence="1" id="KW-0732">Signal</keyword>
<evidence type="ECO:0000256" key="2">
    <source>
        <dbReference type="SAM" id="Phobius"/>
    </source>
</evidence>
<dbReference type="NCBIfam" id="NF037995">
    <property type="entry name" value="TRAP_S1"/>
    <property type="match status" value="1"/>
</dbReference>
<evidence type="ECO:0000256" key="1">
    <source>
        <dbReference type="ARBA" id="ARBA00022729"/>
    </source>
</evidence>
<dbReference type="InterPro" id="IPR038404">
    <property type="entry name" value="TRAP_DctP_sf"/>
</dbReference>
<evidence type="ECO:0000313" key="4">
    <source>
        <dbReference type="Proteomes" id="UP000003136"/>
    </source>
</evidence>
<dbReference type="Pfam" id="PF03480">
    <property type="entry name" value="DctP"/>
    <property type="match status" value="1"/>
</dbReference>
<keyword evidence="4" id="KW-1185">Reference proteome</keyword>
<gene>
    <name evidence="3" type="ORF">BACPEC_00127</name>
</gene>
<keyword evidence="2" id="KW-1133">Transmembrane helix</keyword>
<sequence length="166" mass="18154">MHLQNGDCAKMNSTAKNLRRISGKIAAFIIIVIMASVTCACDIGHGEQSGSGRRIVRIGHNQATDHPINIGLAEFEKYVEKRLGDRFDIEIFPNELLGAQTDMVQLTQTGAIDFCVASNSILETFSDRYTLFNLPYLFASTSSYHAAMDDEDITSGIFASTKKGGL</sequence>
<feature type="transmembrane region" description="Helical" evidence="2">
    <location>
        <begin position="21"/>
        <end position="38"/>
    </location>
</feature>
<dbReference type="Gene3D" id="3.40.190.170">
    <property type="entry name" value="Bacterial extracellular solute-binding protein, family 7"/>
    <property type="match status" value="1"/>
</dbReference>
<reference evidence="3 4" key="1">
    <citation type="submission" date="2008-11" db="EMBL/GenBank/DDBJ databases">
        <title>Draft genome sequence of Bacteroides pectinophilus (ATCC 43243).</title>
        <authorList>
            <person name="Sudarsanam P."/>
            <person name="Ley R."/>
            <person name="Guruge J."/>
            <person name="Turnbaugh P.J."/>
            <person name="Mahowald M."/>
            <person name="Liep D."/>
            <person name="Gordon J."/>
        </authorList>
    </citation>
    <scope>NUCLEOTIDE SEQUENCE [LARGE SCALE GENOMIC DNA]</scope>
    <source>
        <strain evidence="3 4">ATCC 43243</strain>
    </source>
</reference>
<dbReference type="HOGENOM" id="CLU_1819869_0_0_9"/>
<protein>
    <submittedName>
        <fullName evidence="3">Uncharacterized protein</fullName>
    </submittedName>
</protein>
<comment type="caution">
    <text evidence="3">The sequence shown here is derived from an EMBL/GenBank/DDBJ whole genome shotgun (WGS) entry which is preliminary data.</text>
</comment>
<keyword evidence="2" id="KW-0472">Membrane</keyword>
<dbReference type="GO" id="GO:0030246">
    <property type="term" value="F:carbohydrate binding"/>
    <property type="evidence" value="ECO:0007669"/>
    <property type="project" value="TreeGrafter"/>
</dbReference>
<dbReference type="STRING" id="483218.BACPEC_00127"/>
<organism evidence="3 4">
    <name type="scientific">[Bacteroides] pectinophilus ATCC 43243</name>
    <dbReference type="NCBI Taxonomy" id="483218"/>
    <lineage>
        <taxon>Bacteria</taxon>
        <taxon>Bacillati</taxon>
        <taxon>Bacillota</taxon>
        <taxon>Clostridia</taxon>
        <taxon>Eubacteriales</taxon>
    </lineage>
</organism>
<dbReference type="AlphaFoldDB" id="B7AN75"/>
<dbReference type="PANTHER" id="PTHR33376">
    <property type="match status" value="1"/>
</dbReference>
<dbReference type="EMBL" id="ABVQ01000031">
    <property type="protein sequence ID" value="EEC58786.1"/>
    <property type="molecule type" value="Genomic_DNA"/>
</dbReference>
<dbReference type="PANTHER" id="PTHR33376:SF2">
    <property type="entry name" value="DICARBOXYLATE-BINDING PERIPLASMIC PROTEIN"/>
    <property type="match status" value="1"/>
</dbReference>
<dbReference type="Proteomes" id="UP000003136">
    <property type="component" value="Unassembled WGS sequence"/>
</dbReference>
<reference evidence="3 4" key="2">
    <citation type="submission" date="2008-11" db="EMBL/GenBank/DDBJ databases">
        <authorList>
            <person name="Fulton L."/>
            <person name="Clifton S."/>
            <person name="Fulton B."/>
            <person name="Xu J."/>
            <person name="Minx P."/>
            <person name="Pepin K.H."/>
            <person name="Johnson M."/>
            <person name="Bhonagiri V."/>
            <person name="Nash W.E."/>
            <person name="Mardis E.R."/>
            <person name="Wilson R.K."/>
        </authorList>
    </citation>
    <scope>NUCLEOTIDE SEQUENCE [LARGE SCALE GENOMIC DNA]</scope>
    <source>
        <strain evidence="3 4">ATCC 43243</strain>
    </source>
</reference>